<accession>A0A8B6CCK4</accession>
<evidence type="ECO:0000259" key="3">
    <source>
        <dbReference type="PROSITE" id="PS50119"/>
    </source>
</evidence>
<comment type="caution">
    <text evidence="4">The sequence shown here is derived from an EMBL/GenBank/DDBJ whole genome shotgun (WGS) entry which is preliminary data.</text>
</comment>
<dbReference type="GO" id="GO:0008270">
    <property type="term" value="F:zinc ion binding"/>
    <property type="evidence" value="ECO:0007669"/>
    <property type="project" value="UniProtKB-KW"/>
</dbReference>
<evidence type="ECO:0000256" key="1">
    <source>
        <dbReference type="PROSITE-ProRule" id="PRU00024"/>
    </source>
</evidence>
<dbReference type="OrthoDB" id="6124859at2759"/>
<dbReference type="InterPro" id="IPR015943">
    <property type="entry name" value="WD40/YVTN_repeat-like_dom_sf"/>
</dbReference>
<dbReference type="Gene3D" id="2.130.10.10">
    <property type="entry name" value="YVTN repeat-like/Quinoprotein amine dehydrogenase"/>
    <property type="match status" value="1"/>
</dbReference>
<dbReference type="GO" id="GO:0005654">
    <property type="term" value="C:nucleoplasm"/>
    <property type="evidence" value="ECO:0007669"/>
    <property type="project" value="TreeGrafter"/>
</dbReference>
<sequence length="557" mass="63834">MASAYQEQCCSICTLQHITNKADEWCPECDEYLCSSCKTHHKLAKSSRKHKTFEMSDLKELPTFVSAIKLECDTHHENYEYFCPKHEIPICVICAKEHTSCGTFTILRKLEDTKTSTTMIKLEQNVKDIQQNLEIFLQNRRSNLSNLKGQHESCRQKVKEIRLEINQHLDKLEKIVNDEIDTTYTKHKLQVEQRVDDLSGRETRMNTIQNNIEKIKDHASEIQIFLSIQSIQNNLKEEESQLVTIGKEKLREIELSFLPALSCTSDIKQASFGEIKINTKPADISFVGKEYFEAQLVMPGANKKSIDKIVITKKLDCTLPTKLGEVKVADCCIIEKGLFLLADQGKKCRIIVLEPNGTVVCEIPFQQRPNNVVYISNTIFVSSYPSRTLTSIDFETRQVKKTIKFDSKCEALAVAGHQILLHLIDKDYTLYDLNLVEVAKIPIRITNAPYLSYFDEKIYIAQWKENIVYCYSMTGKLIWRYQHEDIRAPHGTAVDIYGNVFVRGYDSNNISIISPNGKNSRKLLNLTGHPTIHFDHVSKQLIVPSNTNNKILVYDVS</sequence>
<gene>
    <name evidence="4" type="ORF">MGAL_10B092020</name>
</gene>
<keyword evidence="5" id="KW-1185">Reference proteome</keyword>
<dbReference type="PROSITE" id="PS50119">
    <property type="entry name" value="ZF_BBOX"/>
    <property type="match status" value="1"/>
</dbReference>
<keyword evidence="2" id="KW-0175">Coiled coil</keyword>
<evidence type="ECO:0000313" key="5">
    <source>
        <dbReference type="Proteomes" id="UP000596742"/>
    </source>
</evidence>
<keyword evidence="1" id="KW-0479">Metal-binding</keyword>
<dbReference type="InterPro" id="IPR047153">
    <property type="entry name" value="TRIM45/56/19-like"/>
</dbReference>
<dbReference type="Gene3D" id="3.30.160.60">
    <property type="entry name" value="Classic Zinc Finger"/>
    <property type="match status" value="1"/>
</dbReference>
<name>A0A8B6CCK4_MYTGA</name>
<dbReference type="PANTHER" id="PTHR25462">
    <property type="entry name" value="BONUS, ISOFORM C-RELATED"/>
    <property type="match status" value="1"/>
</dbReference>
<dbReference type="SUPFAM" id="SSF57845">
    <property type="entry name" value="B-box zinc-binding domain"/>
    <property type="match status" value="1"/>
</dbReference>
<evidence type="ECO:0000313" key="4">
    <source>
        <dbReference type="EMBL" id="VDI03161.1"/>
    </source>
</evidence>
<keyword evidence="1" id="KW-0862">Zinc</keyword>
<organism evidence="4 5">
    <name type="scientific">Mytilus galloprovincialis</name>
    <name type="common">Mediterranean mussel</name>
    <dbReference type="NCBI Taxonomy" id="29158"/>
    <lineage>
        <taxon>Eukaryota</taxon>
        <taxon>Metazoa</taxon>
        <taxon>Spiralia</taxon>
        <taxon>Lophotrochozoa</taxon>
        <taxon>Mollusca</taxon>
        <taxon>Bivalvia</taxon>
        <taxon>Autobranchia</taxon>
        <taxon>Pteriomorphia</taxon>
        <taxon>Mytilida</taxon>
        <taxon>Mytiloidea</taxon>
        <taxon>Mytilidae</taxon>
        <taxon>Mytilinae</taxon>
        <taxon>Mytilus</taxon>
    </lineage>
</organism>
<dbReference type="InterPro" id="IPR000315">
    <property type="entry name" value="Znf_B-box"/>
</dbReference>
<protein>
    <recommendedName>
        <fullName evidence="3">B box-type domain-containing protein</fullName>
    </recommendedName>
</protein>
<evidence type="ECO:0000256" key="2">
    <source>
        <dbReference type="SAM" id="Coils"/>
    </source>
</evidence>
<dbReference type="EMBL" id="UYJE01001567">
    <property type="protein sequence ID" value="VDI03161.1"/>
    <property type="molecule type" value="Genomic_DNA"/>
</dbReference>
<dbReference type="PANTHER" id="PTHR25462:SF296">
    <property type="entry name" value="MEIOTIC P26, ISOFORM F"/>
    <property type="match status" value="1"/>
</dbReference>
<dbReference type="Proteomes" id="UP000596742">
    <property type="component" value="Unassembled WGS sequence"/>
</dbReference>
<dbReference type="AlphaFoldDB" id="A0A8B6CCK4"/>
<keyword evidence="1" id="KW-0863">Zinc-finger</keyword>
<reference evidence="4" key="1">
    <citation type="submission" date="2018-11" db="EMBL/GenBank/DDBJ databases">
        <authorList>
            <person name="Alioto T."/>
            <person name="Alioto T."/>
        </authorList>
    </citation>
    <scope>NUCLEOTIDE SEQUENCE</scope>
</reference>
<feature type="coiled-coil region" evidence="2">
    <location>
        <begin position="119"/>
        <end position="178"/>
    </location>
</feature>
<dbReference type="GO" id="GO:0061630">
    <property type="term" value="F:ubiquitin protein ligase activity"/>
    <property type="evidence" value="ECO:0007669"/>
    <property type="project" value="TreeGrafter"/>
</dbReference>
<feature type="domain" description="B box-type" evidence="3">
    <location>
        <begin position="8"/>
        <end position="55"/>
    </location>
</feature>
<dbReference type="SUPFAM" id="SSF101898">
    <property type="entry name" value="NHL repeat"/>
    <property type="match status" value="1"/>
</dbReference>
<proteinExistence type="predicted"/>